<proteinExistence type="predicted"/>
<feature type="signal peptide" evidence="1">
    <location>
        <begin position="1"/>
        <end position="19"/>
    </location>
</feature>
<sequence length="916" mass="105994">MTIYIPLIYTLLLAGNSYCTESGCQFSQNTFLKPNQLWWTHDGYRLPPVSFNLNDYQQSFAVKQGFDLTAAAEGWNQMLISSNTDILWIQQLCLNSYQHISIKRGSQPKESFSQLHALFNGLTAFGEGDWCSRNMPLWNSEEISVRKENIFVHLVHYRIICEKFILGKFNKYVVKIDIPNSGPVYQCVYFLPVNKNDPGKIINVIHSKHVSLHPDESLCDDNAEYDSILWIPSLSKNAKDLFTPCPFVGGFQIINMRKVGSEKPICDYQTFATMESECVTNEGIEWVFDDPKCNIFEINSISHHSCFTHWKKDGLTFTLLHQDRKDDGHSLFTLIFSDIPEPLNPSDSNYGQHKPIWIYPGLSSKIFQNTSILWDVNSFDFSTEISNRWNQQNKHEIPLYQLYIRRAFGICDDEPTSCTKGCDHDVRNRMFCYKSCPADDKKCKSSHWDSCTFKQNYQGHWNLIEPMSRKGYTSLESSKSKWTSLIFGENYLIFVGKTNESYLCIREVRETIQDWFIIRSRKQANGCQPRDVCLELFQSSIRRSFDARNTNTMELRMSQSKKYGSHVRTLCNFESQSFSVNSKIPQSTTPLILVRNLEPYEMLNPYSDPPIKCGLYQIRLVGTMNINTDYLSDRSNSLSVISLPGRLYELPEMVNTSQSINANYYKKFEPTNFKYSGSYNQPQKSSFDDSSRRLDIIKSQNTIHRRMVKNSISCRVEISDFNLTYGLTGEFGNKIWIHSDCLNHQIKSSFNASHVCLSVYNIFPVELNERRRQLILITYHVATKTYFCWIFKEINRDSIPGYLVYLFDTPQCQYHRLPSGDIQINEENALAQISLTSVSCSKCDLNADRTRKYSGKLESRKSKVLRIPTSQMKQRQTQRALRQSTQTGTKNLCCRGEIRLFLILMLISLSFLSILL</sequence>
<name>A0AA85KQ37_TRIRE</name>
<evidence type="ECO:0000313" key="2">
    <source>
        <dbReference type="Proteomes" id="UP000050795"/>
    </source>
</evidence>
<evidence type="ECO:0008006" key="4">
    <source>
        <dbReference type="Google" id="ProtNLM"/>
    </source>
</evidence>
<dbReference type="Proteomes" id="UP000050795">
    <property type="component" value="Unassembled WGS sequence"/>
</dbReference>
<protein>
    <recommendedName>
        <fullName evidence="4">MAM domain-containing protein</fullName>
    </recommendedName>
</protein>
<dbReference type="AlphaFoldDB" id="A0AA85KQ37"/>
<keyword evidence="1" id="KW-0732">Signal</keyword>
<evidence type="ECO:0000313" key="3">
    <source>
        <dbReference type="WBParaSite" id="TREG1_98520.1"/>
    </source>
</evidence>
<keyword evidence="2" id="KW-1185">Reference proteome</keyword>
<organism evidence="2 3">
    <name type="scientific">Trichobilharzia regenti</name>
    <name type="common">Nasal bird schistosome</name>
    <dbReference type="NCBI Taxonomy" id="157069"/>
    <lineage>
        <taxon>Eukaryota</taxon>
        <taxon>Metazoa</taxon>
        <taxon>Spiralia</taxon>
        <taxon>Lophotrochozoa</taxon>
        <taxon>Platyhelminthes</taxon>
        <taxon>Trematoda</taxon>
        <taxon>Digenea</taxon>
        <taxon>Strigeidida</taxon>
        <taxon>Schistosomatoidea</taxon>
        <taxon>Schistosomatidae</taxon>
        <taxon>Trichobilharzia</taxon>
    </lineage>
</organism>
<evidence type="ECO:0000256" key="1">
    <source>
        <dbReference type="SAM" id="SignalP"/>
    </source>
</evidence>
<dbReference type="WBParaSite" id="TREG1_98520.1">
    <property type="protein sequence ID" value="TREG1_98520.1"/>
    <property type="gene ID" value="TREG1_98520"/>
</dbReference>
<accession>A0AA85KQ37</accession>
<reference evidence="3" key="2">
    <citation type="submission" date="2023-11" db="UniProtKB">
        <authorList>
            <consortium name="WormBaseParasite"/>
        </authorList>
    </citation>
    <scope>IDENTIFICATION</scope>
</reference>
<feature type="chain" id="PRO_5041650720" description="MAM domain-containing protein" evidence="1">
    <location>
        <begin position="20"/>
        <end position="916"/>
    </location>
</feature>
<reference evidence="2" key="1">
    <citation type="submission" date="2022-06" db="EMBL/GenBank/DDBJ databases">
        <authorList>
            <person name="Berger JAMES D."/>
            <person name="Berger JAMES D."/>
        </authorList>
    </citation>
    <scope>NUCLEOTIDE SEQUENCE [LARGE SCALE GENOMIC DNA]</scope>
</reference>